<protein>
    <submittedName>
        <fullName evidence="1">Uncharacterized protein</fullName>
    </submittedName>
</protein>
<proteinExistence type="predicted"/>
<name>A0AAW1CVT7_9HEMI</name>
<reference evidence="1 2" key="1">
    <citation type="submission" date="2022-12" db="EMBL/GenBank/DDBJ databases">
        <title>Chromosome-level genome assembly of true bugs.</title>
        <authorList>
            <person name="Ma L."/>
            <person name="Li H."/>
        </authorList>
    </citation>
    <scope>NUCLEOTIDE SEQUENCE [LARGE SCALE GENOMIC DNA]</scope>
    <source>
        <strain evidence="1">Lab_2022b</strain>
    </source>
</reference>
<evidence type="ECO:0000313" key="1">
    <source>
        <dbReference type="EMBL" id="KAK9500385.1"/>
    </source>
</evidence>
<gene>
    <name evidence="1" type="ORF">O3M35_001662</name>
</gene>
<dbReference type="EMBL" id="JAPXFL010000010">
    <property type="protein sequence ID" value="KAK9500385.1"/>
    <property type="molecule type" value="Genomic_DNA"/>
</dbReference>
<dbReference type="Proteomes" id="UP001461498">
    <property type="component" value="Unassembled WGS sequence"/>
</dbReference>
<sequence>MIVICSLISVIYCSPPIEKRDPKWFFPRQTLTNVVLKRRLITEMIPSSCAVIDATLQPCRNVRRMDINPTPPRRIQSTEAPAAAPSMQMLSPPMPNNQAPIEPSSDGGSWFWGGITTVIQEIVSVETLKVPDPNTVITFSVKGCKPTRLPFNLPICSTNNDFNVSNVSSAFPLRTADLHYIQD</sequence>
<accession>A0AAW1CVT7</accession>
<keyword evidence="2" id="KW-1185">Reference proteome</keyword>
<evidence type="ECO:0000313" key="2">
    <source>
        <dbReference type="Proteomes" id="UP001461498"/>
    </source>
</evidence>
<dbReference type="AlphaFoldDB" id="A0AAW1CVT7"/>
<comment type="caution">
    <text evidence="1">The sequence shown here is derived from an EMBL/GenBank/DDBJ whole genome shotgun (WGS) entry which is preliminary data.</text>
</comment>
<organism evidence="1 2">
    <name type="scientific">Rhynocoris fuscipes</name>
    <dbReference type="NCBI Taxonomy" id="488301"/>
    <lineage>
        <taxon>Eukaryota</taxon>
        <taxon>Metazoa</taxon>
        <taxon>Ecdysozoa</taxon>
        <taxon>Arthropoda</taxon>
        <taxon>Hexapoda</taxon>
        <taxon>Insecta</taxon>
        <taxon>Pterygota</taxon>
        <taxon>Neoptera</taxon>
        <taxon>Paraneoptera</taxon>
        <taxon>Hemiptera</taxon>
        <taxon>Heteroptera</taxon>
        <taxon>Panheteroptera</taxon>
        <taxon>Cimicomorpha</taxon>
        <taxon>Reduviidae</taxon>
        <taxon>Harpactorinae</taxon>
        <taxon>Harpactorini</taxon>
        <taxon>Rhynocoris</taxon>
    </lineage>
</organism>